<sequence>MKDQSPSDDQGRLNVPILVFNYMKTRKYGIVAQFLSYSRLGQATVSCEPRVCPWKLHLLVEKMTGVLTDKEGSLISQTKARR</sequence>
<name>A0A0P1AII0_PLAHL</name>
<evidence type="ECO:0000313" key="1">
    <source>
        <dbReference type="EMBL" id="CEG41007.1"/>
    </source>
</evidence>
<reference evidence="2" key="1">
    <citation type="submission" date="2014-09" db="EMBL/GenBank/DDBJ databases">
        <authorList>
            <person name="Sharma Rahul"/>
            <person name="Thines Marco"/>
        </authorList>
    </citation>
    <scope>NUCLEOTIDE SEQUENCE [LARGE SCALE GENOMIC DNA]</scope>
</reference>
<dbReference type="GeneID" id="36406232"/>
<accession>A0A0P1AII0</accession>
<evidence type="ECO:0000313" key="2">
    <source>
        <dbReference type="Proteomes" id="UP000054928"/>
    </source>
</evidence>
<proteinExistence type="predicted"/>
<organism evidence="1 2">
    <name type="scientific">Plasmopara halstedii</name>
    <name type="common">Downy mildew of sunflower</name>
    <dbReference type="NCBI Taxonomy" id="4781"/>
    <lineage>
        <taxon>Eukaryota</taxon>
        <taxon>Sar</taxon>
        <taxon>Stramenopiles</taxon>
        <taxon>Oomycota</taxon>
        <taxon>Peronosporomycetes</taxon>
        <taxon>Peronosporales</taxon>
        <taxon>Peronosporaceae</taxon>
        <taxon>Plasmopara</taxon>
    </lineage>
</organism>
<dbReference type="EMBL" id="CCYD01000524">
    <property type="protein sequence ID" value="CEG41007.1"/>
    <property type="molecule type" value="Genomic_DNA"/>
</dbReference>
<keyword evidence="2" id="KW-1185">Reference proteome</keyword>
<dbReference type="AlphaFoldDB" id="A0A0P1AII0"/>
<protein>
    <submittedName>
        <fullName evidence="1">Uncharacterized protein</fullName>
    </submittedName>
</protein>
<dbReference type="RefSeq" id="XP_024577376.1">
    <property type="nucleotide sequence ID" value="XM_024726729.1"/>
</dbReference>
<dbReference type="Proteomes" id="UP000054928">
    <property type="component" value="Unassembled WGS sequence"/>
</dbReference>